<evidence type="ECO:0000313" key="3">
    <source>
        <dbReference type="Proteomes" id="UP000281553"/>
    </source>
</evidence>
<evidence type="ECO:0000313" key="2">
    <source>
        <dbReference type="EMBL" id="VDN41045.1"/>
    </source>
</evidence>
<keyword evidence="3" id="KW-1185">Reference proteome</keyword>
<feature type="compositionally biased region" description="Polar residues" evidence="1">
    <location>
        <begin position="1"/>
        <end position="19"/>
    </location>
</feature>
<reference evidence="2 3" key="1">
    <citation type="submission" date="2018-11" db="EMBL/GenBank/DDBJ databases">
        <authorList>
            <consortium name="Pathogen Informatics"/>
        </authorList>
    </citation>
    <scope>NUCLEOTIDE SEQUENCE [LARGE SCALE GENOMIC DNA]</scope>
</reference>
<dbReference type="AlphaFoldDB" id="A0A3P7NEM3"/>
<protein>
    <submittedName>
        <fullName evidence="2">Uncharacterized protein</fullName>
    </submittedName>
</protein>
<feature type="compositionally biased region" description="Low complexity" evidence="1">
    <location>
        <begin position="100"/>
        <end position="120"/>
    </location>
</feature>
<accession>A0A3P7NEM3</accession>
<dbReference type="Proteomes" id="UP000281553">
    <property type="component" value="Unassembled WGS sequence"/>
</dbReference>
<feature type="region of interest" description="Disordered" evidence="1">
    <location>
        <begin position="99"/>
        <end position="122"/>
    </location>
</feature>
<feature type="non-terminal residue" evidence="2">
    <location>
        <position position="157"/>
    </location>
</feature>
<sequence>MPDSNCSEANRSSAANPNDDTALKATTPDNQMSIGIHIAKPELINVESADVNSKTFVSLAEKLFGGTAAVTTAATAAATTSATDAATVDRLAMAMKLAQAAPPHTSSSASSTTIPTSASSKRLLVPPKITNSSLCRLLGSLTGTPSSPAQLKSILEG</sequence>
<name>A0A3P7NEM3_DIBLA</name>
<proteinExistence type="predicted"/>
<evidence type="ECO:0000256" key="1">
    <source>
        <dbReference type="SAM" id="MobiDB-lite"/>
    </source>
</evidence>
<organism evidence="2 3">
    <name type="scientific">Dibothriocephalus latus</name>
    <name type="common">Fish tapeworm</name>
    <name type="synonym">Diphyllobothrium latum</name>
    <dbReference type="NCBI Taxonomy" id="60516"/>
    <lineage>
        <taxon>Eukaryota</taxon>
        <taxon>Metazoa</taxon>
        <taxon>Spiralia</taxon>
        <taxon>Lophotrochozoa</taxon>
        <taxon>Platyhelminthes</taxon>
        <taxon>Cestoda</taxon>
        <taxon>Eucestoda</taxon>
        <taxon>Diphyllobothriidea</taxon>
        <taxon>Diphyllobothriidae</taxon>
        <taxon>Dibothriocephalus</taxon>
    </lineage>
</organism>
<gene>
    <name evidence="2" type="ORF">DILT_LOCUS18426</name>
</gene>
<dbReference type="EMBL" id="UYRU01100267">
    <property type="protein sequence ID" value="VDN41045.1"/>
    <property type="molecule type" value="Genomic_DNA"/>
</dbReference>
<feature type="region of interest" description="Disordered" evidence="1">
    <location>
        <begin position="1"/>
        <end position="28"/>
    </location>
</feature>